<gene>
    <name evidence="2" type="ORF">C2E20_1478</name>
</gene>
<protein>
    <submittedName>
        <fullName evidence="2">BNR Asp-box repeat</fullName>
    </submittedName>
</protein>
<dbReference type="PANTHER" id="PTHR43752">
    <property type="entry name" value="BNR/ASP-BOX REPEAT FAMILY PROTEIN"/>
    <property type="match status" value="1"/>
</dbReference>
<name>A0A2P6VN78_9CHLO</name>
<evidence type="ECO:0000313" key="2">
    <source>
        <dbReference type="EMBL" id="PSC75556.1"/>
    </source>
</evidence>
<feature type="domain" description="Sialidase" evidence="1">
    <location>
        <begin position="51"/>
        <end position="350"/>
    </location>
</feature>
<dbReference type="OrthoDB" id="504663at2759"/>
<dbReference type="EMBL" id="LHPF02000002">
    <property type="protein sequence ID" value="PSC75556.1"/>
    <property type="molecule type" value="Genomic_DNA"/>
</dbReference>
<dbReference type="InterPro" id="IPR036278">
    <property type="entry name" value="Sialidase_sf"/>
</dbReference>
<accession>A0A2P6VN78</accession>
<dbReference type="Pfam" id="PF13088">
    <property type="entry name" value="BNR_2"/>
    <property type="match status" value="1"/>
</dbReference>
<keyword evidence="3" id="KW-1185">Reference proteome</keyword>
<dbReference type="Gene3D" id="2.120.10.10">
    <property type="match status" value="2"/>
</dbReference>
<reference evidence="2 3" key="1">
    <citation type="journal article" date="2018" name="Plant J.">
        <title>Genome sequences of Chlorella sorokiniana UTEX 1602 and Micractinium conductrix SAG 241.80: implications to maltose excretion by a green alga.</title>
        <authorList>
            <person name="Arriola M.B."/>
            <person name="Velmurugan N."/>
            <person name="Zhang Y."/>
            <person name="Plunkett M.H."/>
            <person name="Hondzo H."/>
            <person name="Barney B.M."/>
        </authorList>
    </citation>
    <scope>NUCLEOTIDE SEQUENCE [LARGE SCALE GENOMIC DNA]</scope>
    <source>
        <strain evidence="2 3">SAG 241.80</strain>
    </source>
</reference>
<dbReference type="CDD" id="cd15482">
    <property type="entry name" value="Sialidase_non-viral"/>
    <property type="match status" value="1"/>
</dbReference>
<evidence type="ECO:0000313" key="3">
    <source>
        <dbReference type="Proteomes" id="UP000239649"/>
    </source>
</evidence>
<dbReference type="Proteomes" id="UP000239649">
    <property type="component" value="Unassembled WGS sequence"/>
</dbReference>
<proteinExistence type="predicted"/>
<evidence type="ECO:0000259" key="1">
    <source>
        <dbReference type="Pfam" id="PF13088"/>
    </source>
</evidence>
<organism evidence="2 3">
    <name type="scientific">Micractinium conductrix</name>
    <dbReference type="NCBI Taxonomy" id="554055"/>
    <lineage>
        <taxon>Eukaryota</taxon>
        <taxon>Viridiplantae</taxon>
        <taxon>Chlorophyta</taxon>
        <taxon>core chlorophytes</taxon>
        <taxon>Trebouxiophyceae</taxon>
        <taxon>Chlorellales</taxon>
        <taxon>Chlorellaceae</taxon>
        <taxon>Chlorella clade</taxon>
        <taxon>Micractinium</taxon>
    </lineage>
</organism>
<dbReference type="SUPFAM" id="SSF50939">
    <property type="entry name" value="Sialidases"/>
    <property type="match status" value="1"/>
</dbReference>
<dbReference type="PANTHER" id="PTHR43752:SF2">
    <property type="entry name" value="BNR_ASP-BOX REPEAT FAMILY PROTEIN"/>
    <property type="match status" value="1"/>
</dbReference>
<sequence length="375" mass="40168">MGTGASKADGSPLAELKAGWVLQYESSPVKYASASSLVVIKQADGGKVLALAFQASEAAHEGDRTQHLRLMLSRDAGETWSESKAVMWGAVPLWNPALHYDAATSRLFLFYSESRKSLSPGGDIKYIVSSDLGDSWTEPVVIYSHEAEGEVPKVSSSRVLAANDGSWYLPVHREPAESWHTFSGSVFHPLSEVPEQTLAPPPGAGPQSMTTAASVLVSSDRGATWTARGEIEDAKSWLVNPTLEEGTKGQLVMLFRTAAGKTYMSSSTDKGATWTRPSASYLPNPNSPFSTVTIDGQVLCVFNNSQTQRAPLALALSVNDCKSWEPLAIIEEDPKGNFACPSIVEWAEDTVKVVYTSWGAGLKLATVKLATVDAA</sequence>
<comment type="caution">
    <text evidence="2">The sequence shown here is derived from an EMBL/GenBank/DDBJ whole genome shotgun (WGS) entry which is preliminary data.</text>
</comment>
<dbReference type="AlphaFoldDB" id="A0A2P6VN78"/>
<dbReference type="InterPro" id="IPR011040">
    <property type="entry name" value="Sialidase"/>
</dbReference>